<accession>A0ABM8YNH6</accession>
<dbReference type="PANTHER" id="PTHR39173:SF1">
    <property type="entry name" value="ACETYLTRANSFERASE"/>
    <property type="match status" value="1"/>
</dbReference>
<dbReference type="InterPro" id="IPR000182">
    <property type="entry name" value="GNAT_dom"/>
</dbReference>
<dbReference type="EMBL" id="CAKJTJ010000011">
    <property type="protein sequence ID" value="CAG9621487.1"/>
    <property type="molecule type" value="Genomic_DNA"/>
</dbReference>
<dbReference type="PANTHER" id="PTHR39173">
    <property type="entry name" value="ACETYLTRANSFERASE"/>
    <property type="match status" value="1"/>
</dbReference>
<sequence length="175" mass="19992">MSEKITLIKPTTERQQDYMAFYEEWIESGETMVPWVITKAPTDFQAMVRELLDAERGIGIREGWVPDSTYWLLRENDQTILGAVNIRHSLTDFLRNAGGHIGYGIRPSERRKGYATKILELALQKAKVLGIKEALVVCDEENIASWKTIIKNGGNQVENFVEESGNVVKRFWITC</sequence>
<dbReference type="CDD" id="cd04301">
    <property type="entry name" value="NAT_SF"/>
    <property type="match status" value="1"/>
</dbReference>
<organism evidence="2 3">
    <name type="scientific">Sutcliffiella rhizosphaerae</name>
    <dbReference type="NCBI Taxonomy" id="2880967"/>
    <lineage>
        <taxon>Bacteria</taxon>
        <taxon>Bacillati</taxon>
        <taxon>Bacillota</taxon>
        <taxon>Bacilli</taxon>
        <taxon>Bacillales</taxon>
        <taxon>Bacillaceae</taxon>
        <taxon>Sutcliffiella</taxon>
    </lineage>
</organism>
<evidence type="ECO:0000313" key="3">
    <source>
        <dbReference type="Proteomes" id="UP000789833"/>
    </source>
</evidence>
<name>A0ABM8YNH6_9BACI</name>
<gene>
    <name evidence="2" type="ORF">BACCIP111883_02260</name>
</gene>
<keyword evidence="3" id="KW-1185">Reference proteome</keyword>
<dbReference type="SUPFAM" id="SSF55729">
    <property type="entry name" value="Acyl-CoA N-acyltransferases (Nat)"/>
    <property type="match status" value="1"/>
</dbReference>
<comment type="caution">
    <text evidence="2">The sequence shown here is derived from an EMBL/GenBank/DDBJ whole genome shotgun (WGS) entry which is preliminary data.</text>
</comment>
<proteinExistence type="predicted"/>
<dbReference type="Gene3D" id="3.40.630.30">
    <property type="match status" value="1"/>
</dbReference>
<feature type="domain" description="N-acetyltransferase" evidence="1">
    <location>
        <begin position="6"/>
        <end position="174"/>
    </location>
</feature>
<dbReference type="InterPro" id="IPR016181">
    <property type="entry name" value="Acyl_CoA_acyltransferase"/>
</dbReference>
<dbReference type="Pfam" id="PF13302">
    <property type="entry name" value="Acetyltransf_3"/>
    <property type="match status" value="1"/>
</dbReference>
<dbReference type="Proteomes" id="UP000789833">
    <property type="component" value="Unassembled WGS sequence"/>
</dbReference>
<evidence type="ECO:0000313" key="2">
    <source>
        <dbReference type="EMBL" id="CAG9621487.1"/>
    </source>
</evidence>
<protein>
    <recommendedName>
        <fullName evidence="1">N-acetyltransferase domain-containing protein</fullName>
    </recommendedName>
</protein>
<evidence type="ECO:0000259" key="1">
    <source>
        <dbReference type="PROSITE" id="PS51186"/>
    </source>
</evidence>
<dbReference type="RefSeq" id="WP_263458237.1">
    <property type="nucleotide sequence ID" value="NZ_CAKJTJ010000011.1"/>
</dbReference>
<reference evidence="2 3" key="1">
    <citation type="submission" date="2021-10" db="EMBL/GenBank/DDBJ databases">
        <authorList>
            <person name="Criscuolo A."/>
        </authorList>
    </citation>
    <scope>NUCLEOTIDE SEQUENCE [LARGE SCALE GENOMIC DNA]</scope>
    <source>
        <strain evidence="3">CIP 111883</strain>
    </source>
</reference>
<dbReference type="PROSITE" id="PS51186">
    <property type="entry name" value="GNAT"/>
    <property type="match status" value="1"/>
</dbReference>